<feature type="signal peptide" evidence="1">
    <location>
        <begin position="1"/>
        <end position="25"/>
    </location>
</feature>
<comment type="caution">
    <text evidence="2">The sequence shown here is derived from an EMBL/GenBank/DDBJ whole genome shotgun (WGS) entry which is preliminary data.</text>
</comment>
<dbReference type="EMBL" id="JAGGJV010000003">
    <property type="protein sequence ID" value="MBP1858806.1"/>
    <property type="molecule type" value="Genomic_DNA"/>
</dbReference>
<name>A0ABS4ELH6_9HYPH</name>
<gene>
    <name evidence="2" type="ORF">J2Z75_002314</name>
</gene>
<dbReference type="RefSeq" id="WP_234937282.1">
    <property type="nucleotide sequence ID" value="NZ_JAGGJV010000003.1"/>
</dbReference>
<keyword evidence="3" id="KW-1185">Reference proteome</keyword>
<evidence type="ECO:0000313" key="2">
    <source>
        <dbReference type="EMBL" id="MBP1858806.1"/>
    </source>
</evidence>
<organism evidence="2 3">
    <name type="scientific">Rhizobium herbae</name>
    <dbReference type="NCBI Taxonomy" id="508661"/>
    <lineage>
        <taxon>Bacteria</taxon>
        <taxon>Pseudomonadati</taxon>
        <taxon>Pseudomonadota</taxon>
        <taxon>Alphaproteobacteria</taxon>
        <taxon>Hyphomicrobiales</taxon>
        <taxon>Rhizobiaceae</taxon>
        <taxon>Rhizobium/Agrobacterium group</taxon>
        <taxon>Rhizobium</taxon>
    </lineage>
</organism>
<dbReference type="Proteomes" id="UP000823786">
    <property type="component" value="Unassembled WGS sequence"/>
</dbReference>
<evidence type="ECO:0000313" key="3">
    <source>
        <dbReference type="Proteomes" id="UP000823786"/>
    </source>
</evidence>
<proteinExistence type="predicted"/>
<reference evidence="2 3" key="1">
    <citation type="submission" date="2021-03" db="EMBL/GenBank/DDBJ databases">
        <title>Genomic Encyclopedia of Type Strains, Phase IV (KMG-IV): sequencing the most valuable type-strain genomes for metagenomic binning, comparative biology and taxonomic classification.</title>
        <authorList>
            <person name="Goeker M."/>
        </authorList>
    </citation>
    <scope>NUCLEOTIDE SEQUENCE [LARGE SCALE GENOMIC DNA]</scope>
    <source>
        <strain evidence="2 3">DSM 26427</strain>
    </source>
</reference>
<protein>
    <submittedName>
        <fullName evidence="2">Uncharacterized protein</fullName>
    </submittedName>
</protein>
<sequence>MKRLSAGLLVFLAVMMASFNGPALAQAFREPAKGSAERAAILDTLRPAVEAEMRGPVEFVVTIIRASPNWAFVQVEPQRPGGGLIDPEETGFAGESDMMDGLTVYGLMSFQSGRWNLIDHMVGPTDVGYAVWQQRYGVPPAILGLE</sequence>
<accession>A0ABS4ELH6</accession>
<keyword evidence="1" id="KW-0732">Signal</keyword>
<evidence type="ECO:0000256" key="1">
    <source>
        <dbReference type="SAM" id="SignalP"/>
    </source>
</evidence>
<feature type="chain" id="PRO_5046385707" evidence="1">
    <location>
        <begin position="26"/>
        <end position="146"/>
    </location>
</feature>